<dbReference type="Pfam" id="PF00078">
    <property type="entry name" value="RVT_1"/>
    <property type="match status" value="1"/>
</dbReference>
<dbReference type="InterPro" id="IPR000477">
    <property type="entry name" value="RT_dom"/>
</dbReference>
<feature type="region of interest" description="Disordered" evidence="1">
    <location>
        <begin position="20"/>
        <end position="40"/>
    </location>
</feature>
<proteinExistence type="predicted"/>
<feature type="compositionally biased region" description="Basic and acidic residues" evidence="1">
    <location>
        <begin position="28"/>
        <end position="38"/>
    </location>
</feature>
<evidence type="ECO:0000313" key="3">
    <source>
        <dbReference type="EMBL" id="ABA97942.1"/>
    </source>
</evidence>
<gene>
    <name evidence="3" type="ordered locus">LOC_Os12g23770</name>
</gene>
<dbReference type="SUPFAM" id="SSF56672">
    <property type="entry name" value="DNA/RNA polymerases"/>
    <property type="match status" value="1"/>
</dbReference>
<feature type="domain" description="Reverse transcriptase" evidence="2">
    <location>
        <begin position="286"/>
        <end position="553"/>
    </location>
</feature>
<dbReference type="CDD" id="cd01650">
    <property type="entry name" value="RT_nLTR_like"/>
    <property type="match status" value="1"/>
</dbReference>
<name>Q2QSK7_ORYSJ</name>
<dbReference type="PANTHER" id="PTHR33116">
    <property type="entry name" value="REVERSE TRANSCRIPTASE ZINC-BINDING DOMAIN-CONTAINING PROTEIN-RELATED-RELATED"/>
    <property type="match status" value="1"/>
</dbReference>
<dbReference type="AlphaFoldDB" id="Q2QSK7"/>
<evidence type="ECO:0000256" key="1">
    <source>
        <dbReference type="SAM" id="MobiDB-lite"/>
    </source>
</evidence>
<accession>Q2QSK7</accession>
<sequence>MEAARAGSCSMAALAPRLRGSGGGAARLEVRRGEDSRRGGGAADCRFRFESFWCKLDGFTEVVQNAWSAPCAIQDPISRLDFKLRATGRALQSWSDKKVGNVKLQLEMARELIGKFDRMEESRRLSAQERFLHRALKKKYLALASLERTMARQRSRILWLQEGDANTRFFHQHAAYRRRRNFVQQIEHNSQIATAPDEKAVLAQSYFTDVLGLVGQRAFTLELDFLEPRGQLLSELEEPFTVDEVWRAIVDSPRDKAPGPDGFSGQFYHCFWGIIQEDVLAALNQLHRMDGSSLHKVNKAFISLLPKRPDAKNLKDFWPISLVHSFVKLFTKILSRCLAPKLDSLVAKNQSTFVKKRCIHDNFMLVRQSAKRLHDRKVPSVLLKLDIAKAFDTISWPFILEVLEHKGFGHRWRSWIAMLFRTASSRVLINGEPGGPIVHRRGVRQGDPISPMIFIIAMDMLSPSEELLRPLGIPFQISLYADDVVAFIRPALWEIRAATEILAIFGEASGLRTNFAKCSALPIQCNEADHTLLRDELPCQVASFPCTYLGLPLSIFRLKKEDLQLLVDRIARRLPSWIADLMTPIGRATMVNAVLSSIPIYLLMAINVPKWVIKGIDKIHRGFLWAGKAVANGGVCRVAWPRVCAPKEFGGLGIPDLERMGIALRSRWLWQQRNSPDKPWHGLNIPVSQKERNLVTISMICLVGDGTSVLFWEDNWLEGSSIRSLAPAVYAAVPSRLRNRRTVAEALHDRRWVRDIAAALGIQAILEYLKLWEILRAIQLTAVPDSLIWRWESSGEYSSWSAYRALLSGRIHFEYKPIWKSWAPPRCCYFLWLVALNRCWTADCLRSHGLSHPACCVLCDQSDETIDHLLVACPESRQLWWIALRAIGHSECLPINEPSFHIWLCDSRKKVIKAHRRGFDTIATLVAWTIWKERNIRVFNQINRSWVDIARAMAGEADLWRLARAAIPSVVIHLDREGSPNGLGD</sequence>
<reference evidence="3" key="1">
    <citation type="journal article" date="2005" name="BMC Biol.">
        <title>The sequence of rice chromosomes 11 and 12, rich in disease resistance genes and recent gene duplications.</title>
        <authorList>
            <consortium name="The rice chromosomes 11 and 12 sequencing consortia"/>
        </authorList>
    </citation>
    <scope>NUCLEOTIDE SEQUENCE [LARGE SCALE GENOMIC DNA]</scope>
</reference>
<dbReference type="InterPro" id="IPR026960">
    <property type="entry name" value="RVT-Znf"/>
</dbReference>
<organism evidence="3">
    <name type="scientific">Oryza sativa subsp. japonica</name>
    <name type="common">Rice</name>
    <dbReference type="NCBI Taxonomy" id="39947"/>
    <lineage>
        <taxon>Eukaryota</taxon>
        <taxon>Viridiplantae</taxon>
        <taxon>Streptophyta</taxon>
        <taxon>Embryophyta</taxon>
        <taxon>Tracheophyta</taxon>
        <taxon>Spermatophyta</taxon>
        <taxon>Magnoliopsida</taxon>
        <taxon>Liliopsida</taxon>
        <taxon>Poales</taxon>
        <taxon>Poaceae</taxon>
        <taxon>BOP clade</taxon>
        <taxon>Oryzoideae</taxon>
        <taxon>Oryzeae</taxon>
        <taxon>Oryzinae</taxon>
        <taxon>Oryza</taxon>
        <taxon>Oryza sativa</taxon>
    </lineage>
</organism>
<reference evidence="3" key="3">
    <citation type="submission" date="2006-01" db="EMBL/GenBank/DDBJ databases">
        <authorList>
            <person name="Buell R."/>
        </authorList>
    </citation>
    <scope>NUCLEOTIDE SEQUENCE</scope>
</reference>
<dbReference type="InterPro" id="IPR043502">
    <property type="entry name" value="DNA/RNA_pol_sf"/>
</dbReference>
<protein>
    <submittedName>
        <fullName evidence="3">Retrotransposon protein, putative, LINE subclass</fullName>
    </submittedName>
</protein>
<evidence type="ECO:0000259" key="2">
    <source>
        <dbReference type="PROSITE" id="PS50878"/>
    </source>
</evidence>
<dbReference type="EMBL" id="DP000011">
    <property type="protein sequence ID" value="ABA97942.1"/>
    <property type="molecule type" value="Genomic_DNA"/>
</dbReference>
<dbReference type="PANTHER" id="PTHR33116:SF78">
    <property type="entry name" value="OS12G0587133 PROTEIN"/>
    <property type="match status" value="1"/>
</dbReference>
<dbReference type="Pfam" id="PF13966">
    <property type="entry name" value="zf-RVT"/>
    <property type="match status" value="1"/>
</dbReference>
<reference evidence="3" key="2">
    <citation type="submission" date="2005-04" db="EMBL/GenBank/DDBJ databases">
        <authorList>
            <person name="Buell C.R."/>
            <person name="Wing R.A."/>
            <person name="McCombie W.A."/>
            <person name="Ouyang S."/>
        </authorList>
    </citation>
    <scope>NUCLEOTIDE SEQUENCE</scope>
</reference>
<dbReference type="PROSITE" id="PS50878">
    <property type="entry name" value="RT_POL"/>
    <property type="match status" value="1"/>
</dbReference>